<gene>
    <name evidence="3" type="ORF">Nepgr_017358</name>
</gene>
<keyword evidence="1" id="KW-1133">Transmembrane helix</keyword>
<dbReference type="EMBL" id="BSYO01000015">
    <property type="protein sequence ID" value="GMH15517.1"/>
    <property type="molecule type" value="Genomic_DNA"/>
</dbReference>
<feature type="signal peptide" evidence="2">
    <location>
        <begin position="1"/>
        <end position="21"/>
    </location>
</feature>
<sequence>MAGFICFKIFRVLLLLKLVEKVQICWLQAALHSPHFTAEGCGCWIHVLASTLALFVEMRMVLRLVESSYVIVVDAFAEGGYWDCLAVELCCRSAVPDIRWLAIAGMQMSLVAISILSSVFLMAGSHTLGVLAFVLVAAATGYEELDRVLLLIVVDGAGDAAGLSLFVVLIE</sequence>
<comment type="caution">
    <text evidence="3">The sequence shown here is derived from an EMBL/GenBank/DDBJ whole genome shotgun (WGS) entry which is preliminary data.</text>
</comment>
<accession>A0AAD3SR16</accession>
<keyword evidence="1" id="KW-0812">Transmembrane</keyword>
<feature type="transmembrane region" description="Helical" evidence="1">
    <location>
        <begin position="109"/>
        <end position="142"/>
    </location>
</feature>
<keyword evidence="1" id="KW-0472">Membrane</keyword>
<protein>
    <submittedName>
        <fullName evidence="3">Uncharacterized protein</fullName>
    </submittedName>
</protein>
<dbReference type="AlphaFoldDB" id="A0AAD3SR16"/>
<evidence type="ECO:0000313" key="4">
    <source>
        <dbReference type="Proteomes" id="UP001279734"/>
    </source>
</evidence>
<feature type="transmembrane region" description="Helical" evidence="1">
    <location>
        <begin position="148"/>
        <end position="170"/>
    </location>
</feature>
<proteinExistence type="predicted"/>
<feature type="chain" id="PRO_5042018610" evidence="2">
    <location>
        <begin position="22"/>
        <end position="171"/>
    </location>
</feature>
<evidence type="ECO:0000256" key="1">
    <source>
        <dbReference type="SAM" id="Phobius"/>
    </source>
</evidence>
<keyword evidence="4" id="KW-1185">Reference proteome</keyword>
<dbReference type="Proteomes" id="UP001279734">
    <property type="component" value="Unassembled WGS sequence"/>
</dbReference>
<evidence type="ECO:0000313" key="3">
    <source>
        <dbReference type="EMBL" id="GMH15517.1"/>
    </source>
</evidence>
<name>A0AAD3SR16_NEPGR</name>
<organism evidence="3 4">
    <name type="scientific">Nepenthes gracilis</name>
    <name type="common">Slender pitcher plant</name>
    <dbReference type="NCBI Taxonomy" id="150966"/>
    <lineage>
        <taxon>Eukaryota</taxon>
        <taxon>Viridiplantae</taxon>
        <taxon>Streptophyta</taxon>
        <taxon>Embryophyta</taxon>
        <taxon>Tracheophyta</taxon>
        <taxon>Spermatophyta</taxon>
        <taxon>Magnoliopsida</taxon>
        <taxon>eudicotyledons</taxon>
        <taxon>Gunneridae</taxon>
        <taxon>Pentapetalae</taxon>
        <taxon>Caryophyllales</taxon>
        <taxon>Nepenthaceae</taxon>
        <taxon>Nepenthes</taxon>
    </lineage>
</organism>
<reference evidence="3" key="1">
    <citation type="submission" date="2023-05" db="EMBL/GenBank/DDBJ databases">
        <title>Nepenthes gracilis genome sequencing.</title>
        <authorList>
            <person name="Fukushima K."/>
        </authorList>
    </citation>
    <scope>NUCLEOTIDE SEQUENCE</scope>
    <source>
        <strain evidence="3">SING2019-196</strain>
    </source>
</reference>
<evidence type="ECO:0000256" key="2">
    <source>
        <dbReference type="SAM" id="SignalP"/>
    </source>
</evidence>
<keyword evidence="2" id="KW-0732">Signal</keyword>